<name>A0A2G5EVH4_AQUCA</name>
<dbReference type="InterPro" id="IPR051884">
    <property type="entry name" value="Bis(5'-adenosyl)-TPase_reg"/>
</dbReference>
<proteinExistence type="predicted"/>
<keyword evidence="2" id="KW-1185">Reference proteome</keyword>
<accession>A0A2G5EVH4</accession>
<organism evidence="1 2">
    <name type="scientific">Aquilegia coerulea</name>
    <name type="common">Rocky mountain columbine</name>
    <dbReference type="NCBI Taxonomy" id="218851"/>
    <lineage>
        <taxon>Eukaryota</taxon>
        <taxon>Viridiplantae</taxon>
        <taxon>Streptophyta</taxon>
        <taxon>Embryophyta</taxon>
        <taxon>Tracheophyta</taxon>
        <taxon>Spermatophyta</taxon>
        <taxon>Magnoliopsida</taxon>
        <taxon>Ranunculales</taxon>
        <taxon>Ranunculaceae</taxon>
        <taxon>Thalictroideae</taxon>
        <taxon>Aquilegia</taxon>
    </lineage>
</organism>
<reference evidence="1 2" key="1">
    <citation type="submission" date="2017-09" db="EMBL/GenBank/DDBJ databases">
        <title>WGS assembly of Aquilegia coerulea Goldsmith.</title>
        <authorList>
            <person name="Hodges S."/>
            <person name="Kramer E."/>
            <person name="Nordborg M."/>
            <person name="Tomkins J."/>
            <person name="Borevitz J."/>
            <person name="Derieg N."/>
            <person name="Yan J."/>
            <person name="Mihaltcheva S."/>
            <person name="Hayes R.D."/>
            <person name="Rokhsar D."/>
        </authorList>
    </citation>
    <scope>NUCLEOTIDE SEQUENCE [LARGE SCALE GENOMIC DNA]</scope>
    <source>
        <strain evidence="2">cv. Goldsmith</strain>
    </source>
</reference>
<evidence type="ECO:0000313" key="2">
    <source>
        <dbReference type="Proteomes" id="UP000230069"/>
    </source>
</evidence>
<dbReference type="PANTHER" id="PTHR46243:SF1">
    <property type="entry name" value="BIS(5'-ADENOSYL)-TRIPHOSPHATASE"/>
    <property type="match status" value="1"/>
</dbReference>
<dbReference type="AlphaFoldDB" id="A0A2G5EVH4"/>
<gene>
    <name evidence="1" type="ORF">AQUCO_00400550v1</name>
</gene>
<sequence length="117" mass="13483">MVKQLVFQTSKLLFITTKPTNSTSFFKNPSSHFSSSVNHPTKIMASNSYKFGPYKISEEEVFYTTQLSYAMVNLRPLVPGHILYIDVCHLFWGIHFEIYVHGKDINPSNKHFDIHAT</sequence>
<dbReference type="EMBL" id="KZ305021">
    <property type="protein sequence ID" value="PIA59724.1"/>
    <property type="molecule type" value="Genomic_DNA"/>
</dbReference>
<dbReference type="InterPro" id="IPR036265">
    <property type="entry name" value="HIT-like_sf"/>
</dbReference>
<protein>
    <recommendedName>
        <fullName evidence="3">HIT domain-containing protein</fullName>
    </recommendedName>
</protein>
<dbReference type="PANTHER" id="PTHR46243">
    <property type="entry name" value="BIS(5'-ADENOSYL)-TRIPHOSPHATASE"/>
    <property type="match status" value="1"/>
</dbReference>
<evidence type="ECO:0008006" key="3">
    <source>
        <dbReference type="Google" id="ProtNLM"/>
    </source>
</evidence>
<dbReference type="OrthoDB" id="680339at2759"/>
<dbReference type="Gene3D" id="3.30.428.10">
    <property type="entry name" value="HIT-like"/>
    <property type="match status" value="1"/>
</dbReference>
<evidence type="ECO:0000313" key="1">
    <source>
        <dbReference type="EMBL" id="PIA59724.1"/>
    </source>
</evidence>
<dbReference type="STRING" id="218851.A0A2G5EVH4"/>
<dbReference type="InParanoid" id="A0A2G5EVH4"/>
<dbReference type="Proteomes" id="UP000230069">
    <property type="component" value="Unassembled WGS sequence"/>
</dbReference>